<comment type="similarity">
    <text evidence="1">Belongs to the AHA1 family.</text>
</comment>
<dbReference type="Gene3D" id="3.30.530.20">
    <property type="match status" value="1"/>
</dbReference>
<evidence type="ECO:0000259" key="2">
    <source>
        <dbReference type="Pfam" id="PF08327"/>
    </source>
</evidence>
<dbReference type="InterPro" id="IPR013538">
    <property type="entry name" value="ASHA1/2-like_C"/>
</dbReference>
<organism evidence="3 4">
    <name type="scientific">Mycolicibacterium parafortuitum</name>
    <name type="common">Mycobacterium parafortuitum</name>
    <dbReference type="NCBI Taxonomy" id="39692"/>
    <lineage>
        <taxon>Bacteria</taxon>
        <taxon>Bacillati</taxon>
        <taxon>Actinomycetota</taxon>
        <taxon>Actinomycetes</taxon>
        <taxon>Mycobacteriales</taxon>
        <taxon>Mycobacteriaceae</taxon>
        <taxon>Mycolicibacterium</taxon>
    </lineage>
</organism>
<evidence type="ECO:0000313" key="4">
    <source>
        <dbReference type="Proteomes" id="UP000466554"/>
    </source>
</evidence>
<dbReference type="Proteomes" id="UP000466554">
    <property type="component" value="Chromosome"/>
</dbReference>
<name>A0A7I7UB30_MYCPF</name>
<evidence type="ECO:0000313" key="3">
    <source>
        <dbReference type="EMBL" id="BBY78638.1"/>
    </source>
</evidence>
<dbReference type="AlphaFoldDB" id="A0A7I7UB30"/>
<dbReference type="Pfam" id="PF08327">
    <property type="entry name" value="AHSA1"/>
    <property type="match status" value="1"/>
</dbReference>
<accession>A0A7I7UB30</accession>
<evidence type="ECO:0000256" key="1">
    <source>
        <dbReference type="ARBA" id="ARBA00006817"/>
    </source>
</evidence>
<protein>
    <recommendedName>
        <fullName evidence="2">Activator of Hsp90 ATPase homologue 1/2-like C-terminal domain-containing protein</fullName>
    </recommendedName>
</protein>
<dbReference type="EMBL" id="AP022598">
    <property type="protein sequence ID" value="BBY78638.1"/>
    <property type="molecule type" value="Genomic_DNA"/>
</dbReference>
<dbReference type="InterPro" id="IPR023393">
    <property type="entry name" value="START-like_dom_sf"/>
</dbReference>
<dbReference type="SUPFAM" id="SSF55961">
    <property type="entry name" value="Bet v1-like"/>
    <property type="match status" value="1"/>
</dbReference>
<gene>
    <name evidence="3" type="ORF">MPRF_55370</name>
</gene>
<sequence>MTADPVVRVRRRLPAPPPEVFDEWLDPDALMDWMCPRPSHCVAVHVDPRVGGRVRFDVDDADGKPLTIITGQILTLERPNLLRFTWSHSGWVDPTATSIVAVTFEPVGDAETLMSIEHTLLPAEAFDDHDHGWAVTADQLAALLPRRSEGLPGK</sequence>
<reference evidence="3 4" key="1">
    <citation type="journal article" date="2019" name="Emerg. Microbes Infect.">
        <title>Comprehensive subspecies identification of 175 nontuberculous mycobacteria species based on 7547 genomic profiles.</title>
        <authorList>
            <person name="Matsumoto Y."/>
            <person name="Kinjo T."/>
            <person name="Motooka D."/>
            <person name="Nabeya D."/>
            <person name="Jung N."/>
            <person name="Uechi K."/>
            <person name="Horii T."/>
            <person name="Iida T."/>
            <person name="Fujita J."/>
            <person name="Nakamura S."/>
        </authorList>
    </citation>
    <scope>NUCLEOTIDE SEQUENCE [LARGE SCALE GENOMIC DNA]</scope>
    <source>
        <strain evidence="3 4">JCM 6367</strain>
    </source>
</reference>
<dbReference type="CDD" id="cd07814">
    <property type="entry name" value="SRPBCC_CalC_Aha1-like"/>
    <property type="match status" value="1"/>
</dbReference>
<proteinExistence type="inferred from homology"/>
<dbReference type="RefSeq" id="WP_163769194.1">
    <property type="nucleotide sequence ID" value="NZ_AP022598.1"/>
</dbReference>
<feature type="domain" description="Activator of Hsp90 ATPase homologue 1/2-like C-terminal" evidence="2">
    <location>
        <begin position="15"/>
        <end position="144"/>
    </location>
</feature>